<comment type="caution">
    <text evidence="2">The sequence shown here is derived from an EMBL/GenBank/DDBJ whole genome shotgun (WGS) entry which is preliminary data.</text>
</comment>
<accession>A0AAE3GEM7</accession>
<dbReference type="AlphaFoldDB" id="A0AAE3GEM7"/>
<dbReference type="Proteomes" id="UP001206128">
    <property type="component" value="Unassembled WGS sequence"/>
</dbReference>
<gene>
    <name evidence="2" type="ORF">LX83_002798</name>
</gene>
<proteinExistence type="predicted"/>
<reference evidence="2" key="1">
    <citation type="submission" date="2022-06" db="EMBL/GenBank/DDBJ databases">
        <title>Genomic Encyclopedia of Archaeal and Bacterial Type Strains, Phase II (KMG-II): from individual species to whole genera.</title>
        <authorList>
            <person name="Goeker M."/>
        </authorList>
    </citation>
    <scope>NUCLEOTIDE SEQUENCE</scope>
    <source>
        <strain evidence="2">DSM 43935</strain>
    </source>
</reference>
<dbReference type="InterPro" id="IPR003615">
    <property type="entry name" value="HNH_nuc"/>
</dbReference>
<dbReference type="EMBL" id="JAMTCK010000006">
    <property type="protein sequence ID" value="MCP2165939.1"/>
    <property type="molecule type" value="Genomic_DNA"/>
</dbReference>
<dbReference type="Pfam" id="PF02720">
    <property type="entry name" value="DUF222"/>
    <property type="match status" value="1"/>
</dbReference>
<dbReference type="SMART" id="SM00507">
    <property type="entry name" value="HNHc"/>
    <property type="match status" value="1"/>
</dbReference>
<sequence length="386" mass="42098">MSGRGDSAAQLDAIVEYQAIINVLHGLLMQAVAEYHRAHEQPEFAAAELALATQWTHYHANAQLSLAVDLATRLPATLAALQQGRISLYKARALAELTLPLTAEQTGRIEAAILAVAPDQNDATTRQHIRRLVHRIDPEGAERRHQQCVQDRNVQFHHADHGMAELHAYLPAHLALAVHDRICAAAGQARTPGDDRTADQRRADAFVDLCLGESGVQARIQVTVAATTLLGLDNRPGELAGYGEIPASVAREIAAEGTWRRLLTDPVTGALLDHGRNTYRPPAALADFVRTRDKTCRFPGCLRAARKSDIDHHVPFPRGDTSAENLTTLCRHHHRVKHGGRWQSKRLDDGTVQWISPTGRQYSRAPEPVLGIGSAVLADATGAPPF</sequence>
<name>A0AAE3GEM7_9PSEU</name>
<feature type="domain" description="HNH nuclease" evidence="1">
    <location>
        <begin position="284"/>
        <end position="335"/>
    </location>
</feature>
<keyword evidence="3" id="KW-1185">Reference proteome</keyword>
<evidence type="ECO:0000259" key="1">
    <source>
        <dbReference type="SMART" id="SM00507"/>
    </source>
</evidence>
<evidence type="ECO:0000313" key="2">
    <source>
        <dbReference type="EMBL" id="MCP2165939.1"/>
    </source>
</evidence>
<protein>
    <recommendedName>
        <fullName evidence="1">HNH nuclease domain-containing protein</fullName>
    </recommendedName>
</protein>
<evidence type="ECO:0000313" key="3">
    <source>
        <dbReference type="Proteomes" id="UP001206128"/>
    </source>
</evidence>
<dbReference type="RefSeq" id="WP_253771329.1">
    <property type="nucleotide sequence ID" value="NZ_JAMTCK010000006.1"/>
</dbReference>
<dbReference type="InterPro" id="IPR003870">
    <property type="entry name" value="DUF222"/>
</dbReference>
<dbReference type="CDD" id="cd00085">
    <property type="entry name" value="HNHc"/>
    <property type="match status" value="1"/>
</dbReference>
<organism evidence="2 3">
    <name type="scientific">Goodfellowiella coeruleoviolacea</name>
    <dbReference type="NCBI Taxonomy" id="334858"/>
    <lineage>
        <taxon>Bacteria</taxon>
        <taxon>Bacillati</taxon>
        <taxon>Actinomycetota</taxon>
        <taxon>Actinomycetes</taxon>
        <taxon>Pseudonocardiales</taxon>
        <taxon>Pseudonocardiaceae</taxon>
        <taxon>Goodfellowiella</taxon>
    </lineage>
</organism>